<gene>
    <name evidence="3" type="ORF">CAUJ_LOCUS592</name>
</gene>
<dbReference type="Proteomes" id="UP000835052">
    <property type="component" value="Unassembled WGS sequence"/>
</dbReference>
<dbReference type="InterPro" id="IPR057651">
    <property type="entry name" value="Ig_TPPC8_C"/>
</dbReference>
<dbReference type="InterPro" id="IPR024420">
    <property type="entry name" value="TRAPP_III_complex_Trs85"/>
</dbReference>
<proteinExistence type="predicted"/>
<accession>A0A8S1GQ01</accession>
<sequence length="847" mass="94480">MCAVALNFSQSHLTAKAFPVHYFENALQFLLSNGGKYSSVIRCAFNASRVLSKLGLKKEAAMMLSKLSALDGDQLVAIAQSEAAQKFENSGMKRKAAFYRVLAGNRFANAAIPPLAFDSYRLAFPTLGEDHWGVIEEHLSVKLLTEGSKTNGKLKAPMAFECVRRLVRVCPQLGEQQQHQRLALLVQILTNFTAENESARLDLPTVESKNISVICGERPLWDDTAKEEGEVGHDEWISIERAAHHALYGSSAPFRGMQLVSNAYTDNQKIRETPIGERFRVRFELRNPLSVRLTLRNVRLSVADVHAKDVPVDQCLQAEHVELVQIEPLEKVTLELVVRPLEGCTKFKVDGILGRLEIDENLGIHIKVPVEIKGKRLNKTPKQQKSVVYAADERLHATVSTRSWPLLDIRTLKGAPSFAYCDQAVRYVFEMENIGAETVSAMTVATNGFDCVSAGWMDENSTRIPISRSFAANSSSIVVFNFTSPEGVPLIRVGEKKRMFIDVRMAATETSSTAFDSAETRRGPTAMLVAYRGEFGSMREWRRVVDVRRKRLLNVRSTLLDESKGLFSLSFRNCVATNEAALSRVEILRIRAASSDPATSRNAVKLAMMTSRKVEIESEQSDVICLSMTSAEDEAQNELWLSKNVDFPAWPCPIPAQNDETACKRQIGVFWKASVVDNEGHVSSLLGESFVDDPFEKADSVHPGEEESKKEANILISCDVEKLVSHDFKSQRMCEVPMQVKIKNVDAKGRDAKINVKFVSKVREPISGVHLLPPETRQQLWIDRPERKLTLRGHEEKSFRLKVRMAQASVYDVGGAQLQIEALFEGEDPAAVHKFKVPNLLSVVKAV</sequence>
<feature type="domain" description="TPPC8 first Ig-like" evidence="2">
    <location>
        <begin position="234"/>
        <end position="412"/>
    </location>
</feature>
<evidence type="ECO:0000259" key="2">
    <source>
        <dbReference type="Pfam" id="PF24545"/>
    </source>
</evidence>
<dbReference type="GO" id="GO:1990072">
    <property type="term" value="C:TRAPPIII protein complex"/>
    <property type="evidence" value="ECO:0007669"/>
    <property type="project" value="TreeGrafter"/>
</dbReference>
<dbReference type="PANTHER" id="PTHR12975">
    <property type="entry name" value="TRANSPORT PROTEIN TRAPP"/>
    <property type="match status" value="1"/>
</dbReference>
<evidence type="ECO:0000313" key="4">
    <source>
        <dbReference type="Proteomes" id="UP000835052"/>
    </source>
</evidence>
<dbReference type="Pfam" id="PF24545">
    <property type="entry name" value="Ig_TPPC8_1st"/>
    <property type="match status" value="1"/>
</dbReference>
<protein>
    <submittedName>
        <fullName evidence="3">Uncharacterized protein</fullName>
    </submittedName>
</protein>
<dbReference type="OrthoDB" id="203724at2759"/>
<feature type="domain" description="TPPC8 C-terminal Ig-like" evidence="1">
    <location>
        <begin position="721"/>
        <end position="816"/>
    </location>
</feature>
<name>A0A8S1GQ01_9PELO</name>
<comment type="caution">
    <text evidence="3">The sequence shown here is derived from an EMBL/GenBank/DDBJ whole genome shotgun (WGS) entry which is preliminary data.</text>
</comment>
<organism evidence="3 4">
    <name type="scientific">Caenorhabditis auriculariae</name>
    <dbReference type="NCBI Taxonomy" id="2777116"/>
    <lineage>
        <taxon>Eukaryota</taxon>
        <taxon>Metazoa</taxon>
        <taxon>Ecdysozoa</taxon>
        <taxon>Nematoda</taxon>
        <taxon>Chromadorea</taxon>
        <taxon>Rhabditida</taxon>
        <taxon>Rhabditina</taxon>
        <taxon>Rhabditomorpha</taxon>
        <taxon>Rhabditoidea</taxon>
        <taxon>Rhabditidae</taxon>
        <taxon>Peloderinae</taxon>
        <taxon>Caenorhabditis</taxon>
    </lineage>
</organism>
<keyword evidence="4" id="KW-1185">Reference proteome</keyword>
<dbReference type="InterPro" id="IPR058541">
    <property type="entry name" value="Ig_TPPC8_1st"/>
</dbReference>
<evidence type="ECO:0000313" key="3">
    <source>
        <dbReference type="EMBL" id="CAD6184673.1"/>
    </source>
</evidence>
<dbReference type="Pfam" id="PF24542">
    <property type="entry name" value="Ig_TPPC8_C"/>
    <property type="match status" value="1"/>
</dbReference>
<dbReference type="PANTHER" id="PTHR12975:SF6">
    <property type="entry name" value="TRAFFICKING PROTEIN PARTICLE COMPLEX SUBUNIT 8"/>
    <property type="match status" value="1"/>
</dbReference>
<dbReference type="EMBL" id="CAJGYM010000001">
    <property type="protein sequence ID" value="CAD6184673.1"/>
    <property type="molecule type" value="Genomic_DNA"/>
</dbReference>
<reference evidence="3" key="1">
    <citation type="submission" date="2020-10" db="EMBL/GenBank/DDBJ databases">
        <authorList>
            <person name="Kikuchi T."/>
        </authorList>
    </citation>
    <scope>NUCLEOTIDE SEQUENCE</scope>
    <source>
        <strain evidence="3">NKZ352</strain>
    </source>
</reference>
<evidence type="ECO:0000259" key="1">
    <source>
        <dbReference type="Pfam" id="PF24542"/>
    </source>
</evidence>
<dbReference type="AlphaFoldDB" id="A0A8S1GQ01"/>